<name>A0ABX0H5J5_9BACT</name>
<evidence type="ECO:0000256" key="3">
    <source>
        <dbReference type="ARBA" id="ARBA00022475"/>
    </source>
</evidence>
<sequence>MSENLLSLIVLLSPLVFVATAVASWFQPGCRPKKIITLSKVATLISLLIVGFGSFLVGRRGLIESTLWGMEGIGFSIRLDSLSLIMLGMIALLGFVIVKFSCNYLDGDPKQGAFMGKLAATIASVQLLVLSGNIGLLFFSWVLTSISLHRLLVFYPERPGAQIAAKKKFILARLGDAAVLLAIGLLYNTFGTGNLEIMFTAIKNDFSSGNGSMALELSALFLALAAVLKSAQFPTHGWLIEVMETPTPVSALLHAGLLNAGPFLIIRMAWVMDASTVAPILLLVLGGLTALFASVAYLTQTSIKTALGYSSVGHMGFSLMVCGLGVYPAAMLHLVAHSFYKAHAFLSSGSTIDVIRAMKVLDETRTISPLKVVLGILLSLLLFTGFAWLWGIDPLNELPLMFVGAVIVMGLSRLFAAAFARKWNARLMSRAGLLAILVILSFFTLEAGTDFLLGMQVPDIRIPALVNILLSGLLLLGFFLVVLVQILAPQLSHKPHYQSLAIHVRNGFYANAWFDRLIGATQLLSPHDRQLSGLR</sequence>
<feature type="transmembrane region" description="Helical" evidence="7">
    <location>
        <begin position="79"/>
        <end position="98"/>
    </location>
</feature>
<keyword evidence="6 7" id="KW-0472">Membrane</keyword>
<comment type="similarity">
    <text evidence="7">Belongs to the inorganic carbon transporter (TC 9.A.2) DabB family.</text>
</comment>
<dbReference type="Proteomes" id="UP000649799">
    <property type="component" value="Unassembled WGS sequence"/>
</dbReference>
<feature type="transmembrane region" description="Helical" evidence="7">
    <location>
        <begin position="370"/>
        <end position="392"/>
    </location>
</feature>
<dbReference type="Pfam" id="PF00361">
    <property type="entry name" value="Proton_antipo_M"/>
    <property type="match status" value="1"/>
</dbReference>
<keyword evidence="2 7" id="KW-0813">Transport</keyword>
<dbReference type="InterPro" id="IPR001516">
    <property type="entry name" value="Proton_antipo_N"/>
</dbReference>
<comment type="subcellular location">
    <subcellularLocation>
        <location evidence="7">Cell membrane</location>
        <topology evidence="7">Multi-pass membrane protein</topology>
    </subcellularLocation>
    <subcellularLocation>
        <location evidence="1">Endomembrane system</location>
        <topology evidence="1">Multi-pass membrane protein</topology>
    </subcellularLocation>
    <subcellularLocation>
        <location evidence="8">Membrane</location>
        <topology evidence="8">Multi-pass membrane protein</topology>
    </subcellularLocation>
</comment>
<dbReference type="PANTHER" id="PTHR42829">
    <property type="entry name" value="NADH-UBIQUINONE OXIDOREDUCTASE CHAIN 5"/>
    <property type="match status" value="1"/>
</dbReference>
<feature type="transmembrane region" description="Helical" evidence="7">
    <location>
        <begin position="465"/>
        <end position="488"/>
    </location>
</feature>
<keyword evidence="5 7" id="KW-1133">Transmembrane helix</keyword>
<feature type="transmembrane region" description="Helical" evidence="7">
    <location>
        <begin position="39"/>
        <end position="58"/>
    </location>
</feature>
<evidence type="ECO:0000256" key="8">
    <source>
        <dbReference type="RuleBase" id="RU000320"/>
    </source>
</evidence>
<feature type="transmembrane region" description="Helical" evidence="7">
    <location>
        <begin position="169"/>
        <end position="190"/>
    </location>
</feature>
<feature type="transmembrane region" description="Helical" evidence="7">
    <location>
        <begin position="118"/>
        <end position="148"/>
    </location>
</feature>
<feature type="transmembrane region" description="Helical" evidence="7">
    <location>
        <begin position="210"/>
        <end position="228"/>
    </location>
</feature>
<dbReference type="PRINTS" id="PR01434">
    <property type="entry name" value="NADHDHGNASE5"/>
</dbReference>
<keyword evidence="3 7" id="KW-1003">Cell membrane</keyword>
<dbReference type="EMBL" id="JAANYN010000003">
    <property type="protein sequence ID" value="NHE57111.1"/>
    <property type="molecule type" value="Genomic_DNA"/>
</dbReference>
<evidence type="ECO:0000256" key="4">
    <source>
        <dbReference type="ARBA" id="ARBA00022692"/>
    </source>
</evidence>
<dbReference type="InterPro" id="IPR001750">
    <property type="entry name" value="ND/Mrp_TM"/>
</dbReference>
<keyword evidence="12" id="KW-1185">Reference proteome</keyword>
<dbReference type="HAMAP" id="MF_00862">
    <property type="entry name" value="DabB"/>
    <property type="match status" value="1"/>
</dbReference>
<feature type="domain" description="NADH:quinone oxidoreductase/Mrp antiporter transmembrane" evidence="9">
    <location>
        <begin position="132"/>
        <end position="404"/>
    </location>
</feature>
<evidence type="ECO:0000256" key="2">
    <source>
        <dbReference type="ARBA" id="ARBA00022448"/>
    </source>
</evidence>
<accession>A0ABX0H5J5</accession>
<dbReference type="PANTHER" id="PTHR42829:SF1">
    <property type="entry name" value="INORGANIC CARBON TRANSPORTER SUBUNIT DABB-RELATED"/>
    <property type="match status" value="1"/>
</dbReference>
<evidence type="ECO:0000313" key="12">
    <source>
        <dbReference type="Proteomes" id="UP000649799"/>
    </source>
</evidence>
<dbReference type="Pfam" id="PF00662">
    <property type="entry name" value="Proton_antipo_N"/>
    <property type="match status" value="1"/>
</dbReference>
<dbReference type="InterPro" id="IPR046396">
    <property type="entry name" value="Transporter_DabB"/>
</dbReference>
<reference evidence="11 12" key="1">
    <citation type="submission" date="2020-03" db="EMBL/GenBank/DDBJ databases">
        <title>Cyclobacterium plantarum sp. nov., a marine bacterium isolated from a coastal-marine wetland.</title>
        <authorList>
            <person name="Sanchez-Porro C."/>
            <person name="Ventosa A."/>
            <person name="Amoozegar M."/>
        </authorList>
    </citation>
    <scope>NUCLEOTIDE SEQUENCE [LARGE SCALE GENOMIC DNA]</scope>
    <source>
        <strain evidence="11 12">GBPx2</strain>
    </source>
</reference>
<evidence type="ECO:0000259" key="10">
    <source>
        <dbReference type="Pfam" id="PF00662"/>
    </source>
</evidence>
<protein>
    <recommendedName>
        <fullName evidence="7">Probable inorganic carbon transporter subunit DabB</fullName>
    </recommendedName>
</protein>
<feature type="transmembrane region" description="Helical" evidence="7">
    <location>
        <begin position="276"/>
        <end position="299"/>
    </location>
</feature>
<dbReference type="RefSeq" id="WP_166146288.1">
    <property type="nucleotide sequence ID" value="NZ_JAANYN010000003.1"/>
</dbReference>
<evidence type="ECO:0000256" key="7">
    <source>
        <dbReference type="HAMAP-Rule" id="MF_00862"/>
    </source>
</evidence>
<feature type="transmembrane region" description="Helical" evidence="7">
    <location>
        <begin position="398"/>
        <end position="420"/>
    </location>
</feature>
<feature type="transmembrane region" description="Helical" evidence="7">
    <location>
        <begin position="427"/>
        <end position="445"/>
    </location>
</feature>
<evidence type="ECO:0000256" key="1">
    <source>
        <dbReference type="ARBA" id="ARBA00004127"/>
    </source>
</evidence>
<keyword evidence="4 7" id="KW-0812">Transmembrane</keyword>
<feature type="transmembrane region" description="Helical" evidence="7">
    <location>
        <begin position="306"/>
        <end position="327"/>
    </location>
</feature>
<organism evidence="11 12">
    <name type="scientific">Cyclobacterium plantarum</name>
    <dbReference type="NCBI Taxonomy" id="2716263"/>
    <lineage>
        <taxon>Bacteria</taxon>
        <taxon>Pseudomonadati</taxon>
        <taxon>Bacteroidota</taxon>
        <taxon>Cytophagia</taxon>
        <taxon>Cytophagales</taxon>
        <taxon>Cyclobacteriaceae</taxon>
        <taxon>Cyclobacterium</taxon>
    </lineage>
</organism>
<evidence type="ECO:0000259" key="9">
    <source>
        <dbReference type="Pfam" id="PF00361"/>
    </source>
</evidence>
<evidence type="ECO:0000313" key="11">
    <source>
        <dbReference type="EMBL" id="NHE57111.1"/>
    </source>
</evidence>
<evidence type="ECO:0000256" key="6">
    <source>
        <dbReference type="ARBA" id="ARBA00023136"/>
    </source>
</evidence>
<comment type="caution">
    <text evidence="11">The sequence shown here is derived from an EMBL/GenBank/DDBJ whole genome shotgun (WGS) entry which is preliminary data.</text>
</comment>
<evidence type="ECO:0000256" key="5">
    <source>
        <dbReference type="ARBA" id="ARBA00022989"/>
    </source>
</evidence>
<feature type="domain" description="NADH-Ubiquinone oxidoreductase (complex I) chain 5 N-terminal" evidence="10">
    <location>
        <begin position="73"/>
        <end position="115"/>
    </location>
</feature>
<gene>
    <name evidence="7" type="primary">dabB</name>
    <name evidence="11" type="ORF">G9Q97_09825</name>
</gene>
<comment type="subunit">
    <text evidence="7">Forms a complex with DabA.</text>
</comment>
<proteinExistence type="inferred from homology"/>
<dbReference type="InterPro" id="IPR003945">
    <property type="entry name" value="NU5C-like"/>
</dbReference>
<comment type="function">
    <text evidence="7">Part of an energy-coupled inorganic carbon pump.</text>
</comment>